<sequence length="495" mass="53760">MGSTTHQETDATENVDGRERLTDYPAWLYVVVVLGAALRLAGLGAEDYWLDEITSLQYVLSRSLGEVIVELPLVDRHPPLYYALLDGWVGLLGTGEASVRLLSAGFGIASLPLLYALGKRLYDEQVGVLAAGLLAVSGMHLQQSQNARMYSLLVLAALASMYWLVRLREAPDRRAATGYLLSTVVLGYTHVFGLFVVAAQNGYLLTSRLGPDRDWPVPLRRWLGLQVGVGIAVLPYLAVLSRQVLALGDGGGVALGWIPDPTVSRLVFAIGQYLHPRNPMLGLAAVVLVGVFAAAGRTRAPLHRENTALLAWWLLVPLLVPFALSYLVAPLFVARYTIAALPALLLLVAAEIRRLGAVEFRYIGVALLVGAAVAGLPGYYGQPQNGEWEAATGLVAGNASQDDLVVVSDRAANDTFAFYYDGAAPVRGVQEDANDSTINETIRGHDTVWLVFSRMDPTQESQFTRLLDREGYDVRTTREFNAVDVRQYVRNGTAD</sequence>
<feature type="transmembrane region" description="Helical" evidence="8">
    <location>
        <begin position="333"/>
        <end position="350"/>
    </location>
</feature>
<feature type="transmembrane region" description="Helical" evidence="8">
    <location>
        <begin position="26"/>
        <end position="45"/>
    </location>
</feature>
<feature type="transmembrane region" description="Helical" evidence="8">
    <location>
        <begin position="147"/>
        <end position="165"/>
    </location>
</feature>
<accession>A0ABD6C919</accession>
<dbReference type="RefSeq" id="WP_247379224.1">
    <property type="nucleotide sequence ID" value="NZ_JALLGV010000007.1"/>
</dbReference>
<protein>
    <submittedName>
        <fullName evidence="10">Glycosyltransferase family 39 protein</fullName>
        <ecNumber evidence="10">2.4.-.-</ecNumber>
    </submittedName>
</protein>
<evidence type="ECO:0000313" key="11">
    <source>
        <dbReference type="Proteomes" id="UP001597119"/>
    </source>
</evidence>
<evidence type="ECO:0000256" key="3">
    <source>
        <dbReference type="ARBA" id="ARBA00022676"/>
    </source>
</evidence>
<comment type="caution">
    <text evidence="10">The sequence shown here is derived from an EMBL/GenBank/DDBJ whole genome shotgun (WGS) entry which is preliminary data.</text>
</comment>
<keyword evidence="7 8" id="KW-0472">Membrane</keyword>
<reference evidence="10 11" key="1">
    <citation type="journal article" date="2019" name="Int. J. Syst. Evol. Microbiol.">
        <title>The Global Catalogue of Microorganisms (GCM) 10K type strain sequencing project: providing services to taxonomists for standard genome sequencing and annotation.</title>
        <authorList>
            <consortium name="The Broad Institute Genomics Platform"/>
            <consortium name="The Broad Institute Genome Sequencing Center for Infectious Disease"/>
            <person name="Wu L."/>
            <person name="Ma J."/>
        </authorList>
    </citation>
    <scope>NUCLEOTIDE SEQUENCE [LARGE SCALE GENOMIC DNA]</scope>
    <source>
        <strain evidence="10 11">CGMCC 1.12125</strain>
    </source>
</reference>
<keyword evidence="6 8" id="KW-1133">Transmembrane helix</keyword>
<dbReference type="PANTHER" id="PTHR33908:SF11">
    <property type="entry name" value="MEMBRANE PROTEIN"/>
    <property type="match status" value="1"/>
</dbReference>
<organism evidence="10 11">
    <name type="scientific">Halorientalis brevis</name>
    <dbReference type="NCBI Taxonomy" id="1126241"/>
    <lineage>
        <taxon>Archaea</taxon>
        <taxon>Methanobacteriati</taxon>
        <taxon>Methanobacteriota</taxon>
        <taxon>Stenosarchaea group</taxon>
        <taxon>Halobacteria</taxon>
        <taxon>Halobacteriales</taxon>
        <taxon>Haloarculaceae</taxon>
        <taxon>Halorientalis</taxon>
    </lineage>
</organism>
<dbReference type="GO" id="GO:0005886">
    <property type="term" value="C:plasma membrane"/>
    <property type="evidence" value="ECO:0007669"/>
    <property type="project" value="UniProtKB-SubCell"/>
</dbReference>
<evidence type="ECO:0000313" key="10">
    <source>
        <dbReference type="EMBL" id="MFD1586671.1"/>
    </source>
</evidence>
<feature type="transmembrane region" description="Helical" evidence="8">
    <location>
        <begin position="280"/>
        <end position="296"/>
    </location>
</feature>
<dbReference type="GO" id="GO:0016757">
    <property type="term" value="F:glycosyltransferase activity"/>
    <property type="evidence" value="ECO:0007669"/>
    <property type="project" value="UniProtKB-KW"/>
</dbReference>
<comment type="subcellular location">
    <subcellularLocation>
        <location evidence="1">Cell membrane</location>
        <topology evidence="1">Multi-pass membrane protein</topology>
    </subcellularLocation>
</comment>
<dbReference type="Pfam" id="PF13231">
    <property type="entry name" value="PMT_2"/>
    <property type="match status" value="1"/>
</dbReference>
<evidence type="ECO:0000256" key="1">
    <source>
        <dbReference type="ARBA" id="ARBA00004651"/>
    </source>
</evidence>
<evidence type="ECO:0000256" key="2">
    <source>
        <dbReference type="ARBA" id="ARBA00022475"/>
    </source>
</evidence>
<keyword evidence="11" id="KW-1185">Reference proteome</keyword>
<gene>
    <name evidence="10" type="ORF">ACFR9U_06725</name>
</gene>
<feature type="transmembrane region" description="Helical" evidence="8">
    <location>
        <begin position="219"/>
        <end position="240"/>
    </location>
</feature>
<evidence type="ECO:0000259" key="9">
    <source>
        <dbReference type="Pfam" id="PF13231"/>
    </source>
</evidence>
<evidence type="ECO:0000256" key="5">
    <source>
        <dbReference type="ARBA" id="ARBA00022692"/>
    </source>
</evidence>
<feature type="transmembrane region" description="Helical" evidence="8">
    <location>
        <begin position="97"/>
        <end position="118"/>
    </location>
</feature>
<name>A0ABD6C919_9EURY</name>
<evidence type="ECO:0000256" key="4">
    <source>
        <dbReference type="ARBA" id="ARBA00022679"/>
    </source>
</evidence>
<dbReference type="InterPro" id="IPR038731">
    <property type="entry name" value="RgtA/B/C-like"/>
</dbReference>
<feature type="transmembrane region" description="Helical" evidence="8">
    <location>
        <begin position="308"/>
        <end position="327"/>
    </location>
</feature>
<feature type="transmembrane region" description="Helical" evidence="8">
    <location>
        <begin position="177"/>
        <end position="199"/>
    </location>
</feature>
<feature type="transmembrane region" description="Helical" evidence="8">
    <location>
        <begin position="362"/>
        <end position="380"/>
    </location>
</feature>
<evidence type="ECO:0000256" key="7">
    <source>
        <dbReference type="ARBA" id="ARBA00023136"/>
    </source>
</evidence>
<keyword evidence="4 10" id="KW-0808">Transferase</keyword>
<proteinExistence type="predicted"/>
<feature type="domain" description="Glycosyltransferase RgtA/B/C/D-like" evidence="9">
    <location>
        <begin position="77"/>
        <end position="207"/>
    </location>
</feature>
<dbReference type="GO" id="GO:0008610">
    <property type="term" value="P:lipid biosynthetic process"/>
    <property type="evidence" value="ECO:0007669"/>
    <property type="project" value="UniProtKB-ARBA"/>
</dbReference>
<dbReference type="EC" id="2.4.-.-" evidence="10"/>
<evidence type="ECO:0000256" key="8">
    <source>
        <dbReference type="SAM" id="Phobius"/>
    </source>
</evidence>
<dbReference type="AlphaFoldDB" id="A0ABD6C919"/>
<dbReference type="PANTHER" id="PTHR33908">
    <property type="entry name" value="MANNOSYLTRANSFERASE YKCB-RELATED"/>
    <property type="match status" value="1"/>
</dbReference>
<keyword evidence="3 10" id="KW-0328">Glycosyltransferase</keyword>
<evidence type="ECO:0000256" key="6">
    <source>
        <dbReference type="ARBA" id="ARBA00022989"/>
    </source>
</evidence>
<keyword evidence="2" id="KW-1003">Cell membrane</keyword>
<dbReference type="InterPro" id="IPR050297">
    <property type="entry name" value="LipidA_mod_glycosyltrf_83"/>
</dbReference>
<dbReference type="EMBL" id="JBHUDJ010000002">
    <property type="protein sequence ID" value="MFD1586671.1"/>
    <property type="molecule type" value="Genomic_DNA"/>
</dbReference>
<keyword evidence="5 8" id="KW-0812">Transmembrane</keyword>
<dbReference type="Proteomes" id="UP001597119">
    <property type="component" value="Unassembled WGS sequence"/>
</dbReference>